<evidence type="ECO:0000313" key="7">
    <source>
        <dbReference type="Proteomes" id="UP000024404"/>
    </source>
</evidence>
<dbReference type="Pfam" id="PF10292">
    <property type="entry name" value="7TM_GPCR_Srab"/>
    <property type="match status" value="1"/>
</dbReference>
<accession>A0A8R1XPW8</accession>
<dbReference type="GO" id="GO:0016020">
    <property type="term" value="C:membrane"/>
    <property type="evidence" value="ECO:0007669"/>
    <property type="project" value="UniProtKB-SubCell"/>
</dbReference>
<keyword evidence="2 5" id="KW-0812">Transmembrane</keyword>
<dbReference type="EMBL" id="CMVM020000068">
    <property type="status" value="NOT_ANNOTATED_CDS"/>
    <property type="molecule type" value="Genomic_DNA"/>
</dbReference>
<reference evidence="6" key="2">
    <citation type="submission" date="2022-06" db="UniProtKB">
        <authorList>
            <consortium name="EnsemblMetazoa"/>
        </authorList>
    </citation>
    <scope>IDENTIFICATION</scope>
</reference>
<reference evidence="7" key="1">
    <citation type="submission" date="2013-10" db="EMBL/GenBank/DDBJ databases">
        <title>Genome sequencing of Onchocerca volvulus.</title>
        <authorList>
            <person name="Cotton J."/>
            <person name="Tsai J."/>
            <person name="Stanley E."/>
            <person name="Tracey A."/>
            <person name="Holroyd N."/>
            <person name="Lustigman S."/>
            <person name="Berriman M."/>
        </authorList>
    </citation>
    <scope>NUCLEOTIDE SEQUENCE</scope>
</reference>
<dbReference type="InterPro" id="IPR019408">
    <property type="entry name" value="7TM_GPCR_serpentine_rcpt_Srab"/>
</dbReference>
<dbReference type="InterPro" id="IPR053286">
    <property type="entry name" value="Nematode_rcpt-like_srab"/>
</dbReference>
<dbReference type="PANTHER" id="PTHR46561">
    <property type="entry name" value="SERPENTINE RECEPTOR, CLASS AB (CLASS A-LIKE)-RELATED"/>
    <property type="match status" value="1"/>
</dbReference>
<feature type="transmembrane region" description="Helical" evidence="5">
    <location>
        <begin position="164"/>
        <end position="185"/>
    </location>
</feature>
<feature type="transmembrane region" description="Helical" evidence="5">
    <location>
        <begin position="40"/>
        <end position="64"/>
    </location>
</feature>
<dbReference type="PANTHER" id="PTHR46561:SF11">
    <property type="entry name" value="SERPENTINE RECEPTOR CLASS ALPHA_BETA-14"/>
    <property type="match status" value="1"/>
</dbReference>
<evidence type="ECO:0000256" key="5">
    <source>
        <dbReference type="SAM" id="Phobius"/>
    </source>
</evidence>
<comment type="subcellular location">
    <subcellularLocation>
        <location evidence="1">Membrane</location>
        <topology evidence="1">Multi-pass membrane protein</topology>
    </subcellularLocation>
</comment>
<protein>
    <recommendedName>
        <fullName evidence="8">G-protein coupled receptors family 1 profile domain-containing protein</fullName>
    </recommendedName>
</protein>
<evidence type="ECO:0000256" key="4">
    <source>
        <dbReference type="ARBA" id="ARBA00023136"/>
    </source>
</evidence>
<evidence type="ECO:0000256" key="2">
    <source>
        <dbReference type="ARBA" id="ARBA00022692"/>
    </source>
</evidence>
<proteinExistence type="predicted"/>
<keyword evidence="3 5" id="KW-1133">Transmembrane helix</keyword>
<evidence type="ECO:0008006" key="8">
    <source>
        <dbReference type="Google" id="ProtNLM"/>
    </source>
</evidence>
<feature type="transmembrane region" description="Helical" evidence="5">
    <location>
        <begin position="123"/>
        <end position="144"/>
    </location>
</feature>
<dbReference type="AlphaFoldDB" id="A0A8R1XPW8"/>
<evidence type="ECO:0000256" key="1">
    <source>
        <dbReference type="ARBA" id="ARBA00004141"/>
    </source>
</evidence>
<feature type="transmembrane region" description="Helical" evidence="5">
    <location>
        <begin position="85"/>
        <end position="103"/>
    </location>
</feature>
<name>A0A8R1XPW8_ONCVO</name>
<evidence type="ECO:0000256" key="3">
    <source>
        <dbReference type="ARBA" id="ARBA00022989"/>
    </source>
</evidence>
<keyword evidence="4 5" id="KW-0472">Membrane</keyword>
<dbReference type="Proteomes" id="UP000024404">
    <property type="component" value="Unassembled WGS sequence"/>
</dbReference>
<feature type="transmembrane region" description="Helical" evidence="5">
    <location>
        <begin position="12"/>
        <end position="28"/>
    </location>
</feature>
<keyword evidence="7" id="KW-1185">Reference proteome</keyword>
<dbReference type="EnsemblMetazoa" id="OVOC2042.1">
    <property type="protein sequence ID" value="OVOC2042.1"/>
    <property type="gene ID" value="WBGene00238851"/>
</dbReference>
<organism evidence="6 7">
    <name type="scientific">Onchocerca volvulus</name>
    <dbReference type="NCBI Taxonomy" id="6282"/>
    <lineage>
        <taxon>Eukaryota</taxon>
        <taxon>Metazoa</taxon>
        <taxon>Ecdysozoa</taxon>
        <taxon>Nematoda</taxon>
        <taxon>Chromadorea</taxon>
        <taxon>Rhabditida</taxon>
        <taxon>Spirurina</taxon>
        <taxon>Spiruromorpha</taxon>
        <taxon>Filarioidea</taxon>
        <taxon>Onchocercidae</taxon>
        <taxon>Onchocerca</taxon>
    </lineage>
</organism>
<sequence>MLLERISLSAANYWIQLFIPVFVINMDLCKQASELAHNVIFKTILVAVIIISTIAIFLEIWIMVKTTNRILVHQNTRILIIMHQFWLIVHCITRIFAHTYVLVAHWKTYVDQCGYMMFPWECFMMQIPIILTAFLNATSIPSIVIERAIATYFSSRYEKFGKSIAVILIITQTVIAIGSLLYIFINLNLVDSEKITYCAAANYKDGSKVAVIFGIYAAILTRVQQTPTYALTLPFAIFWTEKYVKRRTQENRQKAMKLTGTETANYYFTIFEAPAGKNA</sequence>
<evidence type="ECO:0000313" key="6">
    <source>
        <dbReference type="EnsemblMetazoa" id="OVOC2042.1"/>
    </source>
</evidence>